<keyword evidence="1 3" id="KW-0732">Signal</keyword>
<evidence type="ECO:0000313" key="5">
    <source>
        <dbReference type="Ensembl" id="ENSECAP00000077089.1"/>
    </source>
</evidence>
<dbReference type="Ensembl" id="ENSECAT00000147603.1">
    <property type="protein sequence ID" value="ENSECAP00000077089.1"/>
    <property type="gene ID" value="ENSECAG00000044140.1"/>
</dbReference>
<reference evidence="5" key="2">
    <citation type="submission" date="2025-08" db="UniProtKB">
        <authorList>
            <consortium name="Ensembl"/>
        </authorList>
    </citation>
    <scope>IDENTIFICATION</scope>
    <source>
        <strain evidence="5">Thoroughbred</strain>
    </source>
</reference>
<dbReference type="InterPro" id="IPR050413">
    <property type="entry name" value="TCR_beta_variable"/>
</dbReference>
<accession>A0A9L0SSW5</accession>
<dbReference type="InterPro" id="IPR013783">
    <property type="entry name" value="Ig-like_fold"/>
</dbReference>
<dbReference type="InterPro" id="IPR003599">
    <property type="entry name" value="Ig_sub"/>
</dbReference>
<keyword evidence="6" id="KW-1185">Reference proteome</keyword>
<protein>
    <recommendedName>
        <fullName evidence="4">Immunoglobulin domain-containing protein</fullName>
    </recommendedName>
</protein>
<evidence type="ECO:0000256" key="2">
    <source>
        <dbReference type="ARBA" id="ARBA00022859"/>
    </source>
</evidence>
<reference evidence="5" key="3">
    <citation type="submission" date="2025-09" db="UniProtKB">
        <authorList>
            <consortium name="Ensembl"/>
        </authorList>
    </citation>
    <scope>IDENTIFICATION</scope>
    <source>
        <strain evidence="5">Thoroughbred</strain>
    </source>
</reference>
<dbReference type="Gene3D" id="2.60.40.10">
    <property type="entry name" value="Immunoglobulins"/>
    <property type="match status" value="1"/>
</dbReference>
<proteinExistence type="predicted"/>
<feature type="domain" description="Immunoglobulin" evidence="4">
    <location>
        <begin position="27"/>
        <end position="126"/>
    </location>
</feature>
<evidence type="ECO:0000259" key="4">
    <source>
        <dbReference type="SMART" id="SM00409"/>
    </source>
</evidence>
<dbReference type="AlphaFoldDB" id="A0A9L0SSW5"/>
<evidence type="ECO:0000256" key="3">
    <source>
        <dbReference type="SAM" id="SignalP"/>
    </source>
</evidence>
<dbReference type="SUPFAM" id="SSF48726">
    <property type="entry name" value="Immunoglobulin"/>
    <property type="match status" value="1"/>
</dbReference>
<evidence type="ECO:0000256" key="1">
    <source>
        <dbReference type="ARBA" id="ARBA00022729"/>
    </source>
</evidence>
<organism evidence="5 6">
    <name type="scientific">Equus caballus</name>
    <name type="common">Horse</name>
    <dbReference type="NCBI Taxonomy" id="9796"/>
    <lineage>
        <taxon>Eukaryota</taxon>
        <taxon>Metazoa</taxon>
        <taxon>Chordata</taxon>
        <taxon>Craniata</taxon>
        <taxon>Vertebrata</taxon>
        <taxon>Euteleostomi</taxon>
        <taxon>Mammalia</taxon>
        <taxon>Eutheria</taxon>
        <taxon>Laurasiatheria</taxon>
        <taxon>Perissodactyla</taxon>
        <taxon>Equidae</taxon>
        <taxon>Equus</taxon>
    </lineage>
</organism>
<dbReference type="InterPro" id="IPR013106">
    <property type="entry name" value="Ig_V-set"/>
</dbReference>
<dbReference type="Pfam" id="PF07686">
    <property type="entry name" value="V-set"/>
    <property type="match status" value="1"/>
</dbReference>
<dbReference type="GO" id="GO:0005886">
    <property type="term" value="C:plasma membrane"/>
    <property type="evidence" value="ECO:0000318"/>
    <property type="project" value="GO_Central"/>
</dbReference>
<dbReference type="GO" id="GO:0007166">
    <property type="term" value="P:cell surface receptor signaling pathway"/>
    <property type="evidence" value="ECO:0000318"/>
    <property type="project" value="GO_Central"/>
</dbReference>
<sequence length="139" mass="15850">MDLRLLYCVALCLLRVGHMAAMVTQKPRYQVARKGKPVTLSCSPNLNHKYMYWNQQKPSQAPKLLFSYYDKEFNNETDTSDNFQPSQPNTSFCSLSICSPGVGDPAVYLCASKRDTELKCYLLSVHKPLCFPDPRTFLD</sequence>
<evidence type="ECO:0000313" key="6">
    <source>
        <dbReference type="Proteomes" id="UP000002281"/>
    </source>
</evidence>
<dbReference type="GO" id="GO:0002376">
    <property type="term" value="P:immune system process"/>
    <property type="evidence" value="ECO:0007669"/>
    <property type="project" value="UniProtKB-KW"/>
</dbReference>
<dbReference type="SMART" id="SM00409">
    <property type="entry name" value="IG"/>
    <property type="match status" value="1"/>
</dbReference>
<dbReference type="GeneTree" id="ENSGT00940000164102"/>
<dbReference type="PANTHER" id="PTHR23268:SF13">
    <property type="entry name" value="IG-LIKE DOMAIN-CONTAINING PROTEIN"/>
    <property type="match status" value="1"/>
</dbReference>
<feature type="chain" id="PRO_5040263975" description="Immunoglobulin domain-containing protein" evidence="3">
    <location>
        <begin position="22"/>
        <end position="139"/>
    </location>
</feature>
<reference evidence="5 6" key="1">
    <citation type="journal article" date="2009" name="Science">
        <title>Genome sequence, comparative analysis, and population genetics of the domestic horse.</title>
        <authorList>
            <consortium name="Broad Institute Genome Sequencing Platform"/>
            <consortium name="Broad Institute Whole Genome Assembly Team"/>
            <person name="Wade C.M."/>
            <person name="Giulotto E."/>
            <person name="Sigurdsson S."/>
            <person name="Zoli M."/>
            <person name="Gnerre S."/>
            <person name="Imsland F."/>
            <person name="Lear T.L."/>
            <person name="Adelson D.L."/>
            <person name="Bailey E."/>
            <person name="Bellone R.R."/>
            <person name="Bloecker H."/>
            <person name="Distl O."/>
            <person name="Edgar R.C."/>
            <person name="Garber M."/>
            <person name="Leeb T."/>
            <person name="Mauceli E."/>
            <person name="MacLeod J.N."/>
            <person name="Penedo M.C.T."/>
            <person name="Raison J.M."/>
            <person name="Sharpe T."/>
            <person name="Vogel J."/>
            <person name="Andersson L."/>
            <person name="Antczak D.F."/>
            <person name="Biagi T."/>
            <person name="Binns M.M."/>
            <person name="Chowdhary B.P."/>
            <person name="Coleman S.J."/>
            <person name="Della Valle G."/>
            <person name="Fryc S."/>
            <person name="Guerin G."/>
            <person name="Hasegawa T."/>
            <person name="Hill E.W."/>
            <person name="Jurka J."/>
            <person name="Kiialainen A."/>
            <person name="Lindgren G."/>
            <person name="Liu J."/>
            <person name="Magnani E."/>
            <person name="Mickelson J.R."/>
            <person name="Murray J."/>
            <person name="Nergadze S.G."/>
            <person name="Onofrio R."/>
            <person name="Pedroni S."/>
            <person name="Piras M.F."/>
            <person name="Raudsepp T."/>
            <person name="Rocchi M."/>
            <person name="Roeed K.H."/>
            <person name="Ryder O.A."/>
            <person name="Searle S."/>
            <person name="Skow L."/>
            <person name="Swinburne J.E."/>
            <person name="Syvaenen A.C."/>
            <person name="Tozaki T."/>
            <person name="Valberg S.J."/>
            <person name="Vaudin M."/>
            <person name="White J.R."/>
            <person name="Zody M.C."/>
            <person name="Lander E.S."/>
            <person name="Lindblad-Toh K."/>
        </authorList>
    </citation>
    <scope>NUCLEOTIDE SEQUENCE [LARGE SCALE GENOMIC DNA]</scope>
    <source>
        <strain evidence="5 6">Thoroughbred</strain>
    </source>
</reference>
<dbReference type="InterPro" id="IPR036179">
    <property type="entry name" value="Ig-like_dom_sf"/>
</dbReference>
<feature type="signal peptide" evidence="3">
    <location>
        <begin position="1"/>
        <end position="21"/>
    </location>
</feature>
<dbReference type="Proteomes" id="UP000002281">
    <property type="component" value="Chromosome 4"/>
</dbReference>
<keyword evidence="2" id="KW-0391">Immunity</keyword>
<name>A0A9L0SSW5_HORSE</name>
<dbReference type="PANTHER" id="PTHR23268">
    <property type="entry name" value="T-CELL RECEPTOR BETA CHAIN"/>
    <property type="match status" value="1"/>
</dbReference>